<dbReference type="InterPro" id="IPR011990">
    <property type="entry name" value="TPR-like_helical_dom_sf"/>
</dbReference>
<evidence type="ECO:0000256" key="6">
    <source>
        <dbReference type="PROSITE-ProRule" id="PRU00339"/>
    </source>
</evidence>
<feature type="transmembrane region" description="Helical" evidence="7">
    <location>
        <begin position="413"/>
        <end position="431"/>
    </location>
</feature>
<dbReference type="Proteomes" id="UP000007364">
    <property type="component" value="Unassembled WGS sequence"/>
</dbReference>
<reference evidence="9 10" key="1">
    <citation type="journal article" date="2012" name="J. Bacteriol.">
        <title>Genome Sequence of Galbibacter marinum Type Strain ck-I2-15.</title>
        <authorList>
            <person name="Lai Q."/>
            <person name="Li C."/>
            <person name="Shao Z."/>
        </authorList>
    </citation>
    <scope>NUCLEOTIDE SEQUENCE [LARGE SCALE GENOMIC DNA]</scope>
    <source>
        <strain evidence="10">ck-I2-15</strain>
    </source>
</reference>
<dbReference type="STRING" id="555500.I215_02083"/>
<keyword evidence="7" id="KW-1133">Transmembrane helix</keyword>
<keyword evidence="6" id="KW-0802">TPR repeat</keyword>
<name>K2P5M3_9FLAO</name>
<organism evidence="9 10">
    <name type="scientific">Galbibacter marinus</name>
    <dbReference type="NCBI Taxonomy" id="555500"/>
    <lineage>
        <taxon>Bacteria</taxon>
        <taxon>Pseudomonadati</taxon>
        <taxon>Bacteroidota</taxon>
        <taxon>Flavobacteriia</taxon>
        <taxon>Flavobacteriales</taxon>
        <taxon>Flavobacteriaceae</taxon>
        <taxon>Galbibacter</taxon>
    </lineage>
</organism>
<evidence type="ECO:0000259" key="8">
    <source>
        <dbReference type="Pfam" id="PF02518"/>
    </source>
</evidence>
<keyword evidence="5" id="KW-0902">Two-component regulatory system</keyword>
<evidence type="ECO:0000313" key="9">
    <source>
        <dbReference type="EMBL" id="EKF56273.1"/>
    </source>
</evidence>
<evidence type="ECO:0000256" key="5">
    <source>
        <dbReference type="ARBA" id="ARBA00023012"/>
    </source>
</evidence>
<feature type="domain" description="Histidine kinase/HSP90-like ATPase" evidence="8">
    <location>
        <begin position="547"/>
        <end position="636"/>
    </location>
</feature>
<accession>K2P5M3</accession>
<dbReference type="Pfam" id="PF02518">
    <property type="entry name" value="HATPase_c"/>
    <property type="match status" value="1"/>
</dbReference>
<gene>
    <name evidence="9" type="ORF">I215_02083</name>
</gene>
<dbReference type="PROSITE" id="PS50005">
    <property type="entry name" value="TPR"/>
    <property type="match status" value="1"/>
</dbReference>
<protein>
    <recommendedName>
        <fullName evidence="2">histidine kinase</fullName>
        <ecNumber evidence="2">2.7.13.3</ecNumber>
    </recommendedName>
</protein>
<evidence type="ECO:0000256" key="3">
    <source>
        <dbReference type="ARBA" id="ARBA00022679"/>
    </source>
</evidence>
<evidence type="ECO:0000256" key="4">
    <source>
        <dbReference type="ARBA" id="ARBA00022777"/>
    </source>
</evidence>
<dbReference type="Gene3D" id="3.30.565.10">
    <property type="entry name" value="Histidine kinase-like ATPase, C-terminal domain"/>
    <property type="match status" value="1"/>
</dbReference>
<dbReference type="InterPro" id="IPR019734">
    <property type="entry name" value="TPR_rpt"/>
</dbReference>
<dbReference type="InterPro" id="IPR003594">
    <property type="entry name" value="HATPase_dom"/>
</dbReference>
<dbReference type="Gene3D" id="1.25.40.10">
    <property type="entry name" value="Tetratricopeptide repeat domain"/>
    <property type="match status" value="1"/>
</dbReference>
<dbReference type="PANTHER" id="PTHR24421:SF10">
    <property type="entry name" value="NITRATE_NITRITE SENSOR PROTEIN NARQ"/>
    <property type="match status" value="1"/>
</dbReference>
<dbReference type="GO" id="GO:0000160">
    <property type="term" value="P:phosphorelay signal transduction system"/>
    <property type="evidence" value="ECO:0007669"/>
    <property type="project" value="UniProtKB-KW"/>
</dbReference>
<dbReference type="CDD" id="cd16917">
    <property type="entry name" value="HATPase_UhpB-NarQ-NarX-like"/>
    <property type="match status" value="1"/>
</dbReference>
<dbReference type="AlphaFoldDB" id="K2P5M3"/>
<evidence type="ECO:0000256" key="1">
    <source>
        <dbReference type="ARBA" id="ARBA00000085"/>
    </source>
</evidence>
<dbReference type="InterPro" id="IPR050482">
    <property type="entry name" value="Sensor_HK_TwoCompSys"/>
</dbReference>
<evidence type="ECO:0000256" key="7">
    <source>
        <dbReference type="SAM" id="Phobius"/>
    </source>
</evidence>
<keyword evidence="3" id="KW-0808">Transferase</keyword>
<proteinExistence type="predicted"/>
<evidence type="ECO:0000313" key="10">
    <source>
        <dbReference type="Proteomes" id="UP000007364"/>
    </source>
</evidence>
<keyword evidence="7" id="KW-0812">Transmembrane</keyword>
<dbReference type="InterPro" id="IPR036890">
    <property type="entry name" value="HATPase_C_sf"/>
</dbReference>
<keyword evidence="7" id="KW-0472">Membrane</keyword>
<dbReference type="SUPFAM" id="SSF55874">
    <property type="entry name" value="ATPase domain of HSP90 chaperone/DNA topoisomerase II/histidine kinase"/>
    <property type="match status" value="1"/>
</dbReference>
<keyword evidence="10" id="KW-1185">Reference proteome</keyword>
<dbReference type="EC" id="2.7.13.3" evidence="2"/>
<dbReference type="eggNOG" id="COG4585">
    <property type="taxonomic scope" value="Bacteria"/>
</dbReference>
<dbReference type="SMART" id="SM00028">
    <property type="entry name" value="TPR"/>
    <property type="match status" value="3"/>
</dbReference>
<comment type="caution">
    <text evidence="9">The sequence shown here is derived from an EMBL/GenBank/DDBJ whole genome shotgun (WGS) entry which is preliminary data.</text>
</comment>
<keyword evidence="4 9" id="KW-0418">Kinase</keyword>
<comment type="catalytic activity">
    <reaction evidence="1">
        <text>ATP + protein L-histidine = ADP + protein N-phospho-L-histidine.</text>
        <dbReference type="EC" id="2.7.13.3"/>
    </reaction>
</comment>
<dbReference type="EMBL" id="AMSG01000002">
    <property type="protein sequence ID" value="EKF56273.1"/>
    <property type="molecule type" value="Genomic_DNA"/>
</dbReference>
<feature type="repeat" description="TPR" evidence="6">
    <location>
        <begin position="183"/>
        <end position="216"/>
    </location>
</feature>
<evidence type="ECO:0000256" key="2">
    <source>
        <dbReference type="ARBA" id="ARBA00012438"/>
    </source>
</evidence>
<dbReference type="SUPFAM" id="SSF48452">
    <property type="entry name" value="TPR-like"/>
    <property type="match status" value="2"/>
</dbReference>
<dbReference type="PANTHER" id="PTHR24421">
    <property type="entry name" value="NITRATE/NITRITE SENSOR PROTEIN NARX-RELATED"/>
    <property type="match status" value="1"/>
</dbReference>
<dbReference type="GO" id="GO:0004673">
    <property type="term" value="F:protein histidine kinase activity"/>
    <property type="evidence" value="ECO:0007669"/>
    <property type="project" value="UniProtKB-EC"/>
</dbReference>
<sequence>MSLQISCEKEIKQVEAPVSTSYVDSLYRQAEQLKDASKIDAAIHTNYRAIRLIKNRTDSTYSKILRQRIILFGRKRPLDSALDYSNKLLSVYQKSKDTFGIADAMYLKGFYFNKSNQKDSALFNAYQSVELYKQLKDSSKVYSRSRLLTLILQTIGNYEEAELTAIESLNYLKDKPENAEEFSGIYNDIGNFSKTRGNFNEALYWYNKALELTDIKQYQNNVKNNIALVQMELNNFNIAFDIFTELREDSIYNFSNDLRYKSRILSNWAFAKSKLNHPDAESYLLEALEMRKQKNIAYRLNGSYIRLAEHYADRSDPKASNMAKLAYETAKTYNNPDDQLDALSVLIETAEKPREYAILYRDLSDSIYSVRERSKNHYAKIKYDVERNRQENKNLKANAIIQELQVSKIKSRIIILLLIFMITIGGFYLLYRYQKRRHLQEKEIATYQAELYISKKVHDEIANDVFNLLTRTQNDDFDPEFKPFLLSAIDKLYRKTRNIARDFSDIPVGIEFEDTLKDLLTNYSNKDTQIINKGVQGIQWETISENKQRALYRTLQELLINMKKHSQASLIMINFKMEGSRLVVSYSDNGIGASKENLANGHGIKNMEQRLKTVRGKIIYEDHLDRPGTKATITIPS</sequence>